<evidence type="ECO:0000256" key="8">
    <source>
        <dbReference type="SAM" id="Phobius"/>
    </source>
</evidence>
<evidence type="ECO:0000256" key="4">
    <source>
        <dbReference type="ARBA" id="ARBA00022544"/>
    </source>
</evidence>
<sequence>MSYGIGKISAVEGMTLVAMLIVPSIYLTEPSLSIGFVGNSAWLLKICSGLLLLGLLLAILKIYQNYIDKFCNGRMITFFSFVQGVLGRSGGMIFFILWAVLFHLSTVLMIREFTDHTLMTTLKTGNLKLVLLIFAVAIFFMMRYGLEVILRCAYLLLVVRAITLIILLFLLFSSYDVTQLLPWQGYGMGSLAKYSFLDIGTGATSMAIFFIIPHLQNIATMKKSILYGMAYVTFFKMILILMMIMTFGIIVSPERVLLFYELVRCVNLSQYVQRVDSIFILMWLTAGLMSIVVTQYLSVMIYCEAFKLTDSKALMAIAMLLTTSIAMLPDSTITALTMSGFFIYQWSTAFMVFSFIILGIGYYVKCRRNSSCVGQGLR</sequence>
<proteinExistence type="inferred from homology"/>
<keyword evidence="5 8" id="KW-0812">Transmembrane</keyword>
<feature type="transmembrane region" description="Helical" evidence="8">
    <location>
        <begin position="194"/>
        <end position="213"/>
    </location>
</feature>
<comment type="similarity">
    <text evidence="2">Belongs to the amino acid-polyamine-organocation (APC) superfamily. Spore germination protein (SGP) (TC 2.A.3.9) family.</text>
</comment>
<evidence type="ECO:0000313" key="10">
    <source>
        <dbReference type="Proteomes" id="UP001243623"/>
    </source>
</evidence>
<gene>
    <name evidence="9" type="ORF">P3F81_01990</name>
</gene>
<accession>A0A9Y2AJN9</accession>
<feature type="transmembrane region" description="Helical" evidence="8">
    <location>
        <begin position="342"/>
        <end position="364"/>
    </location>
</feature>
<feature type="transmembrane region" description="Helical" evidence="8">
    <location>
        <begin position="225"/>
        <end position="251"/>
    </location>
</feature>
<keyword evidence="10" id="KW-1185">Reference proteome</keyword>
<feature type="transmembrane region" description="Helical" evidence="8">
    <location>
        <begin position="278"/>
        <end position="302"/>
    </location>
</feature>
<feature type="transmembrane region" description="Helical" evidence="8">
    <location>
        <begin position="9"/>
        <end position="28"/>
    </location>
</feature>
<reference evidence="9" key="1">
    <citation type="submission" date="2023-03" db="EMBL/GenBank/DDBJ databases">
        <title>Selenobaculum gbiensis gen. nov. sp. nov., a new bacterium isolated from the gut microbiota of IBD patient.</title>
        <authorList>
            <person name="Yeo S."/>
            <person name="Park H."/>
            <person name="Huh C.S."/>
        </authorList>
    </citation>
    <scope>NUCLEOTIDE SEQUENCE</scope>
    <source>
        <strain evidence="9">ICN-92133</strain>
    </source>
</reference>
<dbReference type="Proteomes" id="UP001243623">
    <property type="component" value="Chromosome"/>
</dbReference>
<dbReference type="GO" id="GO:0009847">
    <property type="term" value="P:spore germination"/>
    <property type="evidence" value="ECO:0007669"/>
    <property type="project" value="InterPro"/>
</dbReference>
<feature type="transmembrane region" description="Helical" evidence="8">
    <location>
        <begin position="125"/>
        <end position="146"/>
    </location>
</feature>
<dbReference type="RefSeq" id="WP_309320577.1">
    <property type="nucleotide sequence ID" value="NZ_CP120678.1"/>
</dbReference>
<feature type="transmembrane region" description="Helical" evidence="8">
    <location>
        <begin position="153"/>
        <end position="174"/>
    </location>
</feature>
<dbReference type="KEGG" id="sgbi:P3F81_01990"/>
<evidence type="ECO:0000256" key="7">
    <source>
        <dbReference type="ARBA" id="ARBA00023136"/>
    </source>
</evidence>
<dbReference type="EMBL" id="CP120678">
    <property type="protein sequence ID" value="WIW71122.1"/>
    <property type="molecule type" value="Genomic_DNA"/>
</dbReference>
<comment type="subcellular location">
    <subcellularLocation>
        <location evidence="1">Membrane</location>
        <topology evidence="1">Multi-pass membrane protein</topology>
    </subcellularLocation>
</comment>
<dbReference type="InterPro" id="IPR004761">
    <property type="entry name" value="Spore_GerAB"/>
</dbReference>
<keyword evidence="6 8" id="KW-1133">Transmembrane helix</keyword>
<feature type="transmembrane region" description="Helical" evidence="8">
    <location>
        <begin position="40"/>
        <end position="63"/>
    </location>
</feature>
<feature type="transmembrane region" description="Helical" evidence="8">
    <location>
        <begin position="75"/>
        <end position="105"/>
    </location>
</feature>
<feature type="transmembrane region" description="Helical" evidence="8">
    <location>
        <begin position="314"/>
        <end position="336"/>
    </location>
</feature>
<evidence type="ECO:0000256" key="3">
    <source>
        <dbReference type="ARBA" id="ARBA00022448"/>
    </source>
</evidence>
<evidence type="ECO:0000313" key="9">
    <source>
        <dbReference type="EMBL" id="WIW71122.1"/>
    </source>
</evidence>
<dbReference type="AlphaFoldDB" id="A0A9Y2AJN9"/>
<evidence type="ECO:0000256" key="2">
    <source>
        <dbReference type="ARBA" id="ARBA00007998"/>
    </source>
</evidence>
<evidence type="ECO:0000256" key="1">
    <source>
        <dbReference type="ARBA" id="ARBA00004141"/>
    </source>
</evidence>
<keyword evidence="7 8" id="KW-0472">Membrane</keyword>
<protein>
    <submittedName>
        <fullName evidence="9">GerAB/ArcD/ProY family transporter</fullName>
    </submittedName>
</protein>
<dbReference type="PANTHER" id="PTHR34975">
    <property type="entry name" value="SPORE GERMINATION PROTEIN A2"/>
    <property type="match status" value="1"/>
</dbReference>
<evidence type="ECO:0000256" key="6">
    <source>
        <dbReference type="ARBA" id="ARBA00022989"/>
    </source>
</evidence>
<evidence type="ECO:0000256" key="5">
    <source>
        <dbReference type="ARBA" id="ARBA00022692"/>
    </source>
</evidence>
<dbReference type="PANTHER" id="PTHR34975:SF2">
    <property type="entry name" value="SPORE GERMINATION PROTEIN A2"/>
    <property type="match status" value="1"/>
</dbReference>
<keyword evidence="3" id="KW-0813">Transport</keyword>
<dbReference type="GO" id="GO:0016020">
    <property type="term" value="C:membrane"/>
    <property type="evidence" value="ECO:0007669"/>
    <property type="project" value="UniProtKB-SubCell"/>
</dbReference>
<organism evidence="9 10">
    <name type="scientific">Selenobaculum gibii</name>
    <dbReference type="NCBI Taxonomy" id="3054208"/>
    <lineage>
        <taxon>Bacteria</taxon>
        <taxon>Bacillati</taxon>
        <taxon>Bacillota</taxon>
        <taxon>Negativicutes</taxon>
        <taxon>Selenomonadales</taxon>
        <taxon>Selenomonadaceae</taxon>
        <taxon>Selenobaculum</taxon>
    </lineage>
</organism>
<dbReference type="Pfam" id="PF03845">
    <property type="entry name" value="Spore_permease"/>
    <property type="match status" value="1"/>
</dbReference>
<name>A0A9Y2AJN9_9FIRM</name>
<keyword evidence="4" id="KW-0309">Germination</keyword>